<sequence length="46" mass="5365">MPLPNWQNLSQFCPDSYPLDRFLAGSHRLKMPLLAPTLDQLRSPWL</sequence>
<proteinExistence type="predicted"/>
<dbReference type="AlphaFoldDB" id="A0A6J4JLB0"/>
<name>A0A6J4JLB0_9CYAN</name>
<evidence type="ECO:0000313" key="1">
    <source>
        <dbReference type="EMBL" id="CAA9281502.1"/>
    </source>
</evidence>
<reference evidence="1" key="1">
    <citation type="submission" date="2020-02" db="EMBL/GenBank/DDBJ databases">
        <authorList>
            <person name="Meier V. D."/>
        </authorList>
    </citation>
    <scope>NUCLEOTIDE SEQUENCE</scope>
    <source>
        <strain evidence="1">AVDCRST_MAG92</strain>
    </source>
</reference>
<gene>
    <name evidence="1" type="ORF">AVDCRST_MAG92-3571</name>
</gene>
<dbReference type="EMBL" id="CADCTM010000609">
    <property type="protein sequence ID" value="CAA9281502.1"/>
    <property type="molecule type" value="Genomic_DNA"/>
</dbReference>
<protein>
    <submittedName>
        <fullName evidence="1">Uncharacterized protein</fullName>
    </submittedName>
</protein>
<accession>A0A6J4JLB0</accession>
<organism evidence="1">
    <name type="scientific">uncultured Coleofasciculus sp</name>
    <dbReference type="NCBI Taxonomy" id="1267456"/>
    <lineage>
        <taxon>Bacteria</taxon>
        <taxon>Bacillati</taxon>
        <taxon>Cyanobacteriota</taxon>
        <taxon>Cyanophyceae</taxon>
        <taxon>Coleofasciculales</taxon>
        <taxon>Coleofasciculaceae</taxon>
        <taxon>Coleofasciculus</taxon>
        <taxon>environmental samples</taxon>
    </lineage>
</organism>